<protein>
    <submittedName>
        <fullName evidence="1">Uncharacterized protein</fullName>
    </submittedName>
</protein>
<dbReference type="Proteomes" id="UP001549162">
    <property type="component" value="Unassembled WGS sequence"/>
</dbReference>
<evidence type="ECO:0000313" key="1">
    <source>
        <dbReference type="EMBL" id="MET3616719.1"/>
    </source>
</evidence>
<accession>A0ABV2JAA2</accession>
<proteinExistence type="predicted"/>
<sequence length="181" mass="20925">MQKTKNYNLNLPEPEDYVIVGDLNYNTDKIDELLKSINDALKILSTDGESLKDLLAKKADLDDHKKVIIDQLPDLDIYKDVLMYEKKGNFPEKGDVKKLYIDKTEGKIYRYTGYVYVELSKQLEIGEVKNTAFDGARGKALEDAMRDRYTKQEIDDFLKKIKQEIKTEISSDIIEQILAYS</sequence>
<reference evidence="1 2" key="1">
    <citation type="submission" date="2024-06" db="EMBL/GenBank/DDBJ databases">
        <title>Genomic Encyclopedia of Type Strains, Phase IV (KMG-IV): sequencing the most valuable type-strain genomes for metagenomic binning, comparative biology and taxonomic classification.</title>
        <authorList>
            <person name="Goeker M."/>
        </authorList>
    </citation>
    <scope>NUCLEOTIDE SEQUENCE [LARGE SCALE GENOMIC DNA]</scope>
    <source>
        <strain evidence="1 2">DSM 21460</strain>
    </source>
</reference>
<dbReference type="EMBL" id="JBEPMA010000001">
    <property type="protein sequence ID" value="MET3616719.1"/>
    <property type="molecule type" value="Genomic_DNA"/>
</dbReference>
<keyword evidence="2" id="KW-1185">Reference proteome</keyword>
<evidence type="ECO:0000313" key="2">
    <source>
        <dbReference type="Proteomes" id="UP001549162"/>
    </source>
</evidence>
<dbReference type="RefSeq" id="WP_354366720.1">
    <property type="nucleotide sequence ID" value="NZ_JBEPMA010000001.1"/>
</dbReference>
<organism evidence="1 2">
    <name type="scientific">Peptoniphilus olsenii</name>
    <dbReference type="NCBI Taxonomy" id="411570"/>
    <lineage>
        <taxon>Bacteria</taxon>
        <taxon>Bacillati</taxon>
        <taxon>Bacillota</taxon>
        <taxon>Tissierellia</taxon>
        <taxon>Tissierellales</taxon>
        <taxon>Peptoniphilaceae</taxon>
        <taxon>Peptoniphilus</taxon>
    </lineage>
</organism>
<gene>
    <name evidence="1" type="ORF">ABID14_000339</name>
</gene>
<name>A0ABV2JAA2_9FIRM</name>
<comment type="caution">
    <text evidence="1">The sequence shown here is derived from an EMBL/GenBank/DDBJ whole genome shotgun (WGS) entry which is preliminary data.</text>
</comment>